<keyword evidence="7 12" id="KW-1133">Transmembrane helix</keyword>
<comment type="caution">
    <text evidence="15">The sequence shown here is derived from an EMBL/GenBank/DDBJ whole genome shotgun (WGS) entry which is preliminary data.</text>
</comment>
<keyword evidence="9 11" id="KW-0807">Transducer</keyword>
<evidence type="ECO:0000256" key="9">
    <source>
        <dbReference type="ARBA" id="ARBA00023224"/>
    </source>
</evidence>
<dbReference type="PANTHER" id="PTHR43531:SF14">
    <property type="entry name" value="METHYL-ACCEPTING CHEMOTAXIS PROTEIN I-RELATED"/>
    <property type="match status" value="1"/>
</dbReference>
<proteinExistence type="inferred from homology"/>
<dbReference type="SMART" id="SM00304">
    <property type="entry name" value="HAMP"/>
    <property type="match status" value="1"/>
</dbReference>
<evidence type="ECO:0000256" key="1">
    <source>
        <dbReference type="ARBA" id="ARBA00004429"/>
    </source>
</evidence>
<dbReference type="RefSeq" id="WP_115459931.1">
    <property type="nucleotide sequence ID" value="NZ_QRAP01000010.1"/>
</dbReference>
<evidence type="ECO:0000256" key="2">
    <source>
        <dbReference type="ARBA" id="ARBA00022475"/>
    </source>
</evidence>
<dbReference type="AlphaFoldDB" id="A0A370QEM4"/>
<dbReference type="Proteomes" id="UP000254848">
    <property type="component" value="Unassembled WGS sequence"/>
</dbReference>
<evidence type="ECO:0000256" key="11">
    <source>
        <dbReference type="PROSITE-ProRule" id="PRU00284"/>
    </source>
</evidence>
<evidence type="ECO:0000313" key="16">
    <source>
        <dbReference type="Proteomes" id="UP000254848"/>
    </source>
</evidence>
<evidence type="ECO:0000256" key="10">
    <source>
        <dbReference type="ARBA" id="ARBA00029447"/>
    </source>
</evidence>
<dbReference type="CDD" id="cd11386">
    <property type="entry name" value="MCP_signal"/>
    <property type="match status" value="1"/>
</dbReference>
<dbReference type="OrthoDB" id="8724574at2"/>
<evidence type="ECO:0000259" key="14">
    <source>
        <dbReference type="PROSITE" id="PS50885"/>
    </source>
</evidence>
<dbReference type="CDD" id="cd06225">
    <property type="entry name" value="HAMP"/>
    <property type="match status" value="1"/>
</dbReference>
<evidence type="ECO:0000256" key="5">
    <source>
        <dbReference type="ARBA" id="ARBA00022519"/>
    </source>
</evidence>
<dbReference type="PROSITE" id="PS50111">
    <property type="entry name" value="CHEMOTAXIS_TRANSDUC_2"/>
    <property type="match status" value="1"/>
</dbReference>
<feature type="domain" description="HAMP" evidence="14">
    <location>
        <begin position="217"/>
        <end position="269"/>
    </location>
</feature>
<dbReference type="InterPro" id="IPR003660">
    <property type="entry name" value="HAMP_dom"/>
</dbReference>
<accession>A0A370QEM4</accession>
<protein>
    <submittedName>
        <fullName evidence="15">Methyl-accepting chemotaxis sensory transducer with TarH sensor</fullName>
    </submittedName>
</protein>
<evidence type="ECO:0000256" key="8">
    <source>
        <dbReference type="ARBA" id="ARBA00023136"/>
    </source>
</evidence>
<dbReference type="SUPFAM" id="SSF47170">
    <property type="entry name" value="Aspartate receptor, ligand-binding domain"/>
    <property type="match status" value="1"/>
</dbReference>
<dbReference type="Pfam" id="PF00015">
    <property type="entry name" value="MCPsignal"/>
    <property type="match status" value="1"/>
</dbReference>
<dbReference type="InterPro" id="IPR004089">
    <property type="entry name" value="MCPsignal_dom"/>
</dbReference>
<evidence type="ECO:0000256" key="7">
    <source>
        <dbReference type="ARBA" id="ARBA00022989"/>
    </source>
</evidence>
<dbReference type="SUPFAM" id="SSF58104">
    <property type="entry name" value="Methyl-accepting chemotaxis protein (MCP) signaling domain"/>
    <property type="match status" value="1"/>
</dbReference>
<dbReference type="InterPro" id="IPR035440">
    <property type="entry name" value="4HB_MCP_dom_sf"/>
</dbReference>
<dbReference type="InterPro" id="IPR003122">
    <property type="entry name" value="Tar_rcpt_lig-bd"/>
</dbReference>
<gene>
    <name evidence="15" type="ORF">C8D90_11065</name>
</gene>
<dbReference type="SMART" id="SM00283">
    <property type="entry name" value="MA"/>
    <property type="match status" value="1"/>
</dbReference>
<evidence type="ECO:0000256" key="3">
    <source>
        <dbReference type="ARBA" id="ARBA00022481"/>
    </source>
</evidence>
<evidence type="ECO:0000256" key="6">
    <source>
        <dbReference type="ARBA" id="ARBA00022692"/>
    </source>
</evidence>
<dbReference type="Pfam" id="PF02203">
    <property type="entry name" value="TarH"/>
    <property type="match status" value="1"/>
</dbReference>
<dbReference type="PRINTS" id="PR00260">
    <property type="entry name" value="CHEMTRNSDUCR"/>
</dbReference>
<feature type="domain" description="Methyl-accepting transducer" evidence="13">
    <location>
        <begin position="274"/>
        <end position="503"/>
    </location>
</feature>
<sequence>MLKKIKISTSMLFVFILFGLLQIGSNTTAFIFIQGNNSDLNALNTIASEFSTLRDVRYQTLETQYTINSTLIGLLGNDASELQSKIDQARKGKENGRKLFQQFWDIPGLTQDSARWEGLKQAFYDLDAEFESQIAILEKKLSADVTVKMLSEMRERRAQRVERFTTEFAEYMKATETVYHDVQEKARDEYQTFYSIFIASLITIFVIILLVHMMMKYILIRPLGEVTTHFDLIEKGDLRTFIPVDSNNEIGRLYAGLHKMQTGLRSMVANVRQSVDSINLGSREIAAGNIDLSSRTEEQAAALTETAASMEQISATVHQNTENTAQAYSMVDATAQVARQGETLMQNVADKMQAITSHSQRISEIVGMIESISFQTNILALNAAVEAARAGEQGRGFAVVASEVRSLAQRCATSAKEISVLITNSETDIREGVQWVEKTGDSIREIVTSVNNVARVMESISQASNEQSRGVEQVHAALTQMDQVTQQNAALVEEIATTSANVEAQTKSLAEVVSIFRVNSGEESKEEELEEFDRLTQSHG</sequence>
<keyword evidence="8 12" id="KW-0472">Membrane</keyword>
<dbReference type="PANTHER" id="PTHR43531">
    <property type="entry name" value="PROTEIN ICFG"/>
    <property type="match status" value="1"/>
</dbReference>
<evidence type="ECO:0000259" key="13">
    <source>
        <dbReference type="PROSITE" id="PS50111"/>
    </source>
</evidence>
<dbReference type="EMBL" id="QRAP01000010">
    <property type="protein sequence ID" value="RDK86791.1"/>
    <property type="molecule type" value="Genomic_DNA"/>
</dbReference>
<dbReference type="InterPro" id="IPR004090">
    <property type="entry name" value="Chemotax_Me-accpt_rcpt"/>
</dbReference>
<comment type="subcellular location">
    <subcellularLocation>
        <location evidence="1">Cell inner membrane</location>
        <topology evidence="1">Multi-pass membrane protein</topology>
    </subcellularLocation>
</comment>
<keyword evidence="3" id="KW-0488">Methylation</keyword>
<keyword evidence="6 12" id="KW-0812">Transmembrane</keyword>
<dbReference type="GO" id="GO:0004888">
    <property type="term" value="F:transmembrane signaling receptor activity"/>
    <property type="evidence" value="ECO:0007669"/>
    <property type="project" value="InterPro"/>
</dbReference>
<dbReference type="InterPro" id="IPR051310">
    <property type="entry name" value="MCP_chemotaxis"/>
</dbReference>
<feature type="transmembrane region" description="Helical" evidence="12">
    <location>
        <begin position="193"/>
        <end position="211"/>
    </location>
</feature>
<dbReference type="FunFam" id="1.10.287.950:FF:000001">
    <property type="entry name" value="Methyl-accepting chemotaxis sensory transducer"/>
    <property type="match status" value="1"/>
</dbReference>
<evidence type="ECO:0000256" key="4">
    <source>
        <dbReference type="ARBA" id="ARBA00022500"/>
    </source>
</evidence>
<comment type="similarity">
    <text evidence="10">Belongs to the methyl-accepting chemotaxis (MCP) protein family.</text>
</comment>
<dbReference type="GO" id="GO:0007165">
    <property type="term" value="P:signal transduction"/>
    <property type="evidence" value="ECO:0007669"/>
    <property type="project" value="UniProtKB-KW"/>
</dbReference>
<reference evidence="15 16" key="1">
    <citation type="submission" date="2018-07" db="EMBL/GenBank/DDBJ databases">
        <title>Genomic Encyclopedia of Type Strains, Phase IV (KMG-IV): sequencing the most valuable type-strain genomes for metagenomic binning, comparative biology and taxonomic classification.</title>
        <authorList>
            <person name="Goeker M."/>
        </authorList>
    </citation>
    <scope>NUCLEOTIDE SEQUENCE [LARGE SCALE GENOMIC DNA]</scope>
    <source>
        <strain evidence="15 16">DSM 103736</strain>
    </source>
</reference>
<keyword evidence="2" id="KW-1003">Cell membrane</keyword>
<organism evidence="15 16">
    <name type="scientific">Enterobacillus tribolii</name>
    <dbReference type="NCBI Taxonomy" id="1487935"/>
    <lineage>
        <taxon>Bacteria</taxon>
        <taxon>Pseudomonadati</taxon>
        <taxon>Pseudomonadota</taxon>
        <taxon>Gammaproteobacteria</taxon>
        <taxon>Enterobacterales</taxon>
        <taxon>Hafniaceae</taxon>
        <taxon>Enterobacillus</taxon>
    </lineage>
</organism>
<evidence type="ECO:0000256" key="12">
    <source>
        <dbReference type="SAM" id="Phobius"/>
    </source>
</evidence>
<keyword evidence="16" id="KW-1185">Reference proteome</keyword>
<dbReference type="Pfam" id="PF00672">
    <property type="entry name" value="HAMP"/>
    <property type="match status" value="1"/>
</dbReference>
<evidence type="ECO:0000313" key="15">
    <source>
        <dbReference type="EMBL" id="RDK86791.1"/>
    </source>
</evidence>
<keyword evidence="5" id="KW-0997">Cell inner membrane</keyword>
<dbReference type="GO" id="GO:0006935">
    <property type="term" value="P:chemotaxis"/>
    <property type="evidence" value="ECO:0007669"/>
    <property type="project" value="UniProtKB-KW"/>
</dbReference>
<dbReference type="Gene3D" id="1.20.120.30">
    <property type="entry name" value="Aspartate receptor, ligand-binding domain"/>
    <property type="match status" value="1"/>
</dbReference>
<dbReference type="Gene3D" id="1.10.287.950">
    <property type="entry name" value="Methyl-accepting chemotaxis protein"/>
    <property type="match status" value="1"/>
</dbReference>
<keyword evidence="4" id="KW-0145">Chemotaxis</keyword>
<dbReference type="PROSITE" id="PS50885">
    <property type="entry name" value="HAMP"/>
    <property type="match status" value="1"/>
</dbReference>
<dbReference type="GO" id="GO:0005886">
    <property type="term" value="C:plasma membrane"/>
    <property type="evidence" value="ECO:0007669"/>
    <property type="project" value="UniProtKB-SubCell"/>
</dbReference>
<name>A0A370QEM4_9GAMM</name>